<organism evidence="2 3">
    <name type="scientific">Sediminicola luteus</name>
    <dbReference type="NCBI Taxonomy" id="319238"/>
    <lineage>
        <taxon>Bacteria</taxon>
        <taxon>Pseudomonadati</taxon>
        <taxon>Bacteroidota</taxon>
        <taxon>Flavobacteriia</taxon>
        <taxon>Flavobacteriales</taxon>
        <taxon>Flavobacteriaceae</taxon>
        <taxon>Sediminicola</taxon>
    </lineage>
</organism>
<comment type="caution">
    <text evidence="2">The sequence shown here is derived from an EMBL/GenBank/DDBJ whole genome shotgun (WGS) entry which is preliminary data.</text>
</comment>
<accession>A0A2A4GC96</accession>
<gene>
    <name evidence="2" type="ORF">B7P33_04585</name>
</gene>
<evidence type="ECO:0000313" key="3">
    <source>
        <dbReference type="Proteomes" id="UP000219559"/>
    </source>
</evidence>
<keyword evidence="3" id="KW-1185">Reference proteome</keyword>
<feature type="compositionally biased region" description="Basic and acidic residues" evidence="1">
    <location>
        <begin position="16"/>
        <end position="37"/>
    </location>
</feature>
<feature type="region of interest" description="Disordered" evidence="1">
    <location>
        <begin position="1"/>
        <end position="46"/>
    </location>
</feature>
<dbReference type="Proteomes" id="UP000219559">
    <property type="component" value="Unassembled WGS sequence"/>
</dbReference>
<name>A0A2A4GC96_9FLAO</name>
<proteinExistence type="predicted"/>
<protein>
    <submittedName>
        <fullName evidence="2">Uncharacterized protein</fullName>
    </submittedName>
</protein>
<dbReference type="EMBL" id="NBWU01000001">
    <property type="protein sequence ID" value="PCE66579.1"/>
    <property type="molecule type" value="Genomic_DNA"/>
</dbReference>
<dbReference type="AlphaFoldDB" id="A0A2A4GC96"/>
<evidence type="ECO:0000256" key="1">
    <source>
        <dbReference type="SAM" id="MobiDB-lite"/>
    </source>
</evidence>
<sequence length="143" mass="15746">MGIVLSFGPIQAQEHSGSHEHGASGNNEHRRDKGEAREGEEEKAELSKTAVYDVTKKGLRLYLAYNVTTNAFEGYLENMGTKAIKKARVEVHLDNGIELGPTPSHNLSPKQKLPVNLKASRKPFKLWSAHAEQGSNEHAHTHG</sequence>
<reference evidence="2 3" key="1">
    <citation type="submission" date="2017-04" db="EMBL/GenBank/DDBJ databases">
        <title>A new member of the family Flavobacteriaceae isolated from ascidians.</title>
        <authorList>
            <person name="Chen L."/>
        </authorList>
    </citation>
    <scope>NUCLEOTIDE SEQUENCE [LARGE SCALE GENOMIC DNA]</scope>
    <source>
        <strain evidence="2 3">HQA918</strain>
    </source>
</reference>
<evidence type="ECO:0000313" key="2">
    <source>
        <dbReference type="EMBL" id="PCE66579.1"/>
    </source>
</evidence>